<dbReference type="STRING" id="29172.A0A0D8Y4G3"/>
<protein>
    <submittedName>
        <fullName evidence="2">Uncharacterized protein</fullName>
    </submittedName>
</protein>
<proteinExistence type="predicted"/>
<evidence type="ECO:0000313" key="3">
    <source>
        <dbReference type="Proteomes" id="UP000053766"/>
    </source>
</evidence>
<feature type="compositionally biased region" description="Gly residues" evidence="1">
    <location>
        <begin position="139"/>
        <end position="151"/>
    </location>
</feature>
<reference evidence="3" key="2">
    <citation type="journal article" date="2016" name="Sci. Rep.">
        <title>Dictyocaulus viviparus genome, variome and transcriptome elucidate lungworm biology and support future intervention.</title>
        <authorList>
            <person name="McNulty S.N."/>
            <person name="Strube C."/>
            <person name="Rosa B.A."/>
            <person name="Martin J.C."/>
            <person name="Tyagi R."/>
            <person name="Choi Y.J."/>
            <person name="Wang Q."/>
            <person name="Hallsworth Pepin K."/>
            <person name="Zhang X."/>
            <person name="Ozersky P."/>
            <person name="Wilson R.K."/>
            <person name="Sternberg P.W."/>
            <person name="Gasser R.B."/>
            <person name="Mitreva M."/>
        </authorList>
    </citation>
    <scope>NUCLEOTIDE SEQUENCE [LARGE SCALE GENOMIC DNA]</scope>
    <source>
        <strain evidence="3">HannoverDv2000</strain>
    </source>
</reference>
<reference evidence="2 3" key="1">
    <citation type="submission" date="2013-11" db="EMBL/GenBank/DDBJ databases">
        <title>Draft genome of the bovine lungworm Dictyocaulus viviparus.</title>
        <authorList>
            <person name="Mitreva M."/>
        </authorList>
    </citation>
    <scope>NUCLEOTIDE SEQUENCE [LARGE SCALE GENOMIC DNA]</scope>
    <source>
        <strain evidence="2 3">HannoverDv2000</strain>
    </source>
</reference>
<gene>
    <name evidence="2" type="ORF">DICVIV_02243</name>
</gene>
<feature type="region of interest" description="Disordered" evidence="1">
    <location>
        <begin position="122"/>
        <end position="168"/>
    </location>
</feature>
<dbReference type="AlphaFoldDB" id="A0A0D8Y4G3"/>
<feature type="compositionally biased region" description="Polar residues" evidence="1">
    <location>
        <begin position="159"/>
        <end position="168"/>
    </location>
</feature>
<name>A0A0D8Y4G3_DICVI</name>
<evidence type="ECO:0000256" key="1">
    <source>
        <dbReference type="SAM" id="MobiDB-lite"/>
    </source>
</evidence>
<sequence length="168" mass="18052">MPLLLPTKIESVYRVKWESHLRSYDLPLHAILHNKSNTVPLVVRSTRRKRCSCGCSGCDIFPDRACCSSECCSNAPLPLACCPPPPPPKPCCQPAYGPCCPATPNCCPNPCCRGKRPDFEEYEEDDEDENESELTGSDGSSGPGGTGGLGGPVHIKSMKPTTLNLSSN</sequence>
<dbReference type="EMBL" id="KN716180">
    <property type="protein sequence ID" value="KJH51610.1"/>
    <property type="molecule type" value="Genomic_DNA"/>
</dbReference>
<organism evidence="2 3">
    <name type="scientific">Dictyocaulus viviparus</name>
    <name type="common">Bovine lungworm</name>
    <dbReference type="NCBI Taxonomy" id="29172"/>
    <lineage>
        <taxon>Eukaryota</taxon>
        <taxon>Metazoa</taxon>
        <taxon>Ecdysozoa</taxon>
        <taxon>Nematoda</taxon>
        <taxon>Chromadorea</taxon>
        <taxon>Rhabditida</taxon>
        <taxon>Rhabditina</taxon>
        <taxon>Rhabditomorpha</taxon>
        <taxon>Strongyloidea</taxon>
        <taxon>Metastrongylidae</taxon>
        <taxon>Dictyocaulus</taxon>
    </lineage>
</organism>
<dbReference type="Proteomes" id="UP000053766">
    <property type="component" value="Unassembled WGS sequence"/>
</dbReference>
<accession>A0A0D8Y4G3</accession>
<keyword evidence="3" id="KW-1185">Reference proteome</keyword>
<evidence type="ECO:0000313" key="2">
    <source>
        <dbReference type="EMBL" id="KJH51610.1"/>
    </source>
</evidence>
<feature type="compositionally biased region" description="Acidic residues" evidence="1">
    <location>
        <begin position="122"/>
        <end position="132"/>
    </location>
</feature>